<dbReference type="InterPro" id="IPR036250">
    <property type="entry name" value="AcylCo_DH-like_C"/>
</dbReference>
<feature type="domain" description="Acyl-CoA dehydrogenase C-terminal" evidence="3">
    <location>
        <begin position="247"/>
        <end position="369"/>
    </location>
</feature>
<reference evidence="4 5" key="1">
    <citation type="submission" date="2019-06" db="EMBL/GenBank/DDBJ databases">
        <title>Sequencing the genomes of 1000 actinobacteria strains.</title>
        <authorList>
            <person name="Klenk H.-P."/>
        </authorList>
    </citation>
    <scope>NUCLEOTIDE SEQUENCE [LARGE SCALE GENOMIC DNA]</scope>
    <source>
        <strain evidence="4 5">DSM 45456</strain>
    </source>
</reference>
<dbReference type="Gene3D" id="2.40.110.10">
    <property type="entry name" value="Butyryl-CoA Dehydrogenase, subunit A, domain 2"/>
    <property type="match status" value="1"/>
</dbReference>
<evidence type="ECO:0000313" key="4">
    <source>
        <dbReference type="EMBL" id="TQM83032.1"/>
    </source>
</evidence>
<dbReference type="InterPro" id="IPR046373">
    <property type="entry name" value="Acyl-CoA_Oxase/DH_mid-dom_sf"/>
</dbReference>
<dbReference type="SUPFAM" id="SSF56645">
    <property type="entry name" value="Acyl-CoA dehydrogenase NM domain-like"/>
    <property type="match status" value="1"/>
</dbReference>
<dbReference type="Pfam" id="PF08028">
    <property type="entry name" value="Acyl-CoA_dh_2"/>
    <property type="match status" value="1"/>
</dbReference>
<dbReference type="PIRSF" id="PIRSF016578">
    <property type="entry name" value="HsaA"/>
    <property type="match status" value="1"/>
</dbReference>
<evidence type="ECO:0000313" key="5">
    <source>
        <dbReference type="Proteomes" id="UP000316628"/>
    </source>
</evidence>
<comment type="caution">
    <text evidence="4">The sequence shown here is derived from an EMBL/GenBank/DDBJ whole genome shotgun (WGS) entry which is preliminary data.</text>
</comment>
<dbReference type="EMBL" id="VFPP01000001">
    <property type="protein sequence ID" value="TQM83032.1"/>
    <property type="molecule type" value="Genomic_DNA"/>
</dbReference>
<keyword evidence="1" id="KW-0560">Oxidoreductase</keyword>
<organism evidence="4 5">
    <name type="scientific">Saccharothrix saharensis</name>
    <dbReference type="NCBI Taxonomy" id="571190"/>
    <lineage>
        <taxon>Bacteria</taxon>
        <taxon>Bacillati</taxon>
        <taxon>Actinomycetota</taxon>
        <taxon>Actinomycetes</taxon>
        <taxon>Pseudonocardiales</taxon>
        <taxon>Pseudonocardiaceae</taxon>
        <taxon>Saccharothrix</taxon>
    </lineage>
</organism>
<proteinExistence type="predicted"/>
<dbReference type="InterPro" id="IPR013107">
    <property type="entry name" value="Acyl-CoA_DH_C"/>
</dbReference>
<dbReference type="SUPFAM" id="SSF47203">
    <property type="entry name" value="Acyl-CoA dehydrogenase C-terminal domain-like"/>
    <property type="match status" value="1"/>
</dbReference>
<dbReference type="PANTHER" id="PTHR43884">
    <property type="entry name" value="ACYL-COA DEHYDROGENASE"/>
    <property type="match status" value="1"/>
</dbReference>
<dbReference type="GO" id="GO:0003995">
    <property type="term" value="F:acyl-CoA dehydrogenase activity"/>
    <property type="evidence" value="ECO:0007669"/>
    <property type="project" value="TreeGrafter"/>
</dbReference>
<sequence length="392" mass="42407">MHTTTAPSREELIGRATELVPMLSKNALWQEENRTLHQDTIDALTGSGLLRLTLPARYGGYEADTTTVVDVLSELALGDGAASWVGTVWTISTWLTGLFPDHVQDEVFGSGDVRISGTFAPSAVGVPTAGGIVLNGRWGFNSAAPQSTWNAHAAVRVVEGRQPEPIVVLVPMSDLEVVDDWHASGMRGSGSVTTVAKDVFVPDARVLPMMPVLLEGRHSSELNAKSPLWQIPFLPWASAVTTGTHHGLARAAYAAFMERLPTRKITYTDYEHQSHAPLTHLQVADATARIDEAGFHAHRVASLVDRKVGEPWSVLERVSARLDLGLTVQRAREAIDVLANASGASSVLSTVPIQRIARDSQTIAMHAYHHADTNLELYGRVVCGLEPNTQFL</sequence>
<dbReference type="Proteomes" id="UP000316628">
    <property type="component" value="Unassembled WGS sequence"/>
</dbReference>
<evidence type="ECO:0000256" key="1">
    <source>
        <dbReference type="ARBA" id="ARBA00023002"/>
    </source>
</evidence>
<dbReference type="Gene3D" id="1.10.540.10">
    <property type="entry name" value="Acyl-CoA dehydrogenase/oxidase, N-terminal domain"/>
    <property type="match status" value="1"/>
</dbReference>
<dbReference type="GO" id="GO:0050660">
    <property type="term" value="F:flavin adenine dinucleotide binding"/>
    <property type="evidence" value="ECO:0007669"/>
    <property type="project" value="InterPro"/>
</dbReference>
<name>A0A543JJI7_9PSEU</name>
<dbReference type="OrthoDB" id="3402961at2"/>
<keyword evidence="5" id="KW-1185">Reference proteome</keyword>
<evidence type="ECO:0000259" key="3">
    <source>
        <dbReference type="Pfam" id="PF08028"/>
    </source>
</evidence>
<dbReference type="RefSeq" id="WP_141980832.1">
    <property type="nucleotide sequence ID" value="NZ_VFPP01000001.1"/>
</dbReference>
<evidence type="ECO:0000259" key="2">
    <source>
        <dbReference type="Pfam" id="PF02771"/>
    </source>
</evidence>
<dbReference type="InterPro" id="IPR013786">
    <property type="entry name" value="AcylCoA_DH/ox_N"/>
</dbReference>
<gene>
    <name evidence="4" type="ORF">FHX81_5445</name>
</gene>
<dbReference type="PANTHER" id="PTHR43884:SF12">
    <property type="entry name" value="ISOVALERYL-COA DEHYDROGENASE, MITOCHONDRIAL-RELATED"/>
    <property type="match status" value="1"/>
</dbReference>
<dbReference type="Gene3D" id="1.20.140.10">
    <property type="entry name" value="Butyryl-CoA Dehydrogenase, subunit A, domain 3"/>
    <property type="match status" value="1"/>
</dbReference>
<accession>A0A543JJI7</accession>
<dbReference type="InterPro" id="IPR009100">
    <property type="entry name" value="AcylCoA_DH/oxidase_NM_dom_sf"/>
</dbReference>
<dbReference type="AlphaFoldDB" id="A0A543JJI7"/>
<protein>
    <submittedName>
        <fullName evidence="4">Alkylation response protein AidB-like acyl-CoA dehydrogenase</fullName>
    </submittedName>
</protein>
<dbReference type="InterPro" id="IPR037069">
    <property type="entry name" value="AcylCoA_DH/ox_N_sf"/>
</dbReference>
<feature type="domain" description="Acyl-CoA dehydrogenase/oxidase N-terminal" evidence="2">
    <location>
        <begin position="28"/>
        <end position="84"/>
    </location>
</feature>
<dbReference type="Pfam" id="PF02771">
    <property type="entry name" value="Acyl-CoA_dh_N"/>
    <property type="match status" value="1"/>
</dbReference>